<gene>
    <name evidence="1" type="ORF">PRUB_a1929</name>
</gene>
<dbReference type="EMBL" id="AHCD03000020">
    <property type="protein sequence ID" value="KAF7788845.1"/>
    <property type="molecule type" value="Genomic_DNA"/>
</dbReference>
<proteinExistence type="predicted"/>
<sequence length="38" mass="4629">MHASISRFLVQHLEMEWLRHKKFKKDSTLTQESQWNSA</sequence>
<comment type="caution">
    <text evidence="1">The sequence shown here is derived from an EMBL/GenBank/DDBJ whole genome shotgun (WGS) entry which is preliminary data.</text>
</comment>
<organism evidence="1 2">
    <name type="scientific">Pseudoalteromonas rubra</name>
    <dbReference type="NCBI Taxonomy" id="43658"/>
    <lineage>
        <taxon>Bacteria</taxon>
        <taxon>Pseudomonadati</taxon>
        <taxon>Pseudomonadota</taxon>
        <taxon>Gammaproteobacteria</taxon>
        <taxon>Alteromonadales</taxon>
        <taxon>Pseudoalteromonadaceae</taxon>
        <taxon>Pseudoalteromonas</taxon>
    </lineage>
</organism>
<accession>A0A8T0CGZ4</accession>
<name>A0A8T0CGZ4_9GAMM</name>
<protein>
    <submittedName>
        <fullName evidence="1">Uncharacterized protein</fullName>
    </submittedName>
</protein>
<dbReference type="Proteomes" id="UP000016480">
    <property type="component" value="Unassembled WGS sequence"/>
</dbReference>
<evidence type="ECO:0000313" key="2">
    <source>
        <dbReference type="Proteomes" id="UP000016480"/>
    </source>
</evidence>
<evidence type="ECO:0000313" key="1">
    <source>
        <dbReference type="EMBL" id="KAF7788845.1"/>
    </source>
</evidence>
<reference evidence="1 2" key="1">
    <citation type="journal article" date="2012" name="J. Bacteriol.">
        <title>Genome sequence of the cycloprodigiosin-producing bacterial strain Pseudoalteromonas rubra ATCC 29570(T).</title>
        <authorList>
            <person name="Xie B.B."/>
            <person name="Shu Y.L."/>
            <person name="Qin Q.L."/>
            <person name="Rong J.C."/>
            <person name="Zhang X.Y."/>
            <person name="Chen X.L."/>
            <person name="Zhou B.C."/>
            <person name="Zhang Y.Z."/>
        </authorList>
    </citation>
    <scope>NUCLEOTIDE SEQUENCE [LARGE SCALE GENOMIC DNA]</scope>
    <source>
        <strain evidence="1 2">DSM 6842</strain>
    </source>
</reference>
<dbReference type="AlphaFoldDB" id="A0A8T0CGZ4"/>